<evidence type="ECO:0000313" key="2">
    <source>
        <dbReference type="EMBL" id="KHO10780.1"/>
    </source>
</evidence>
<dbReference type="RefSeq" id="XP_011410843.1">
    <property type="nucleotide sequence ID" value="XM_011412541.1"/>
</dbReference>
<dbReference type="GO" id="GO:0046394">
    <property type="term" value="P:carboxylic acid biosynthetic process"/>
    <property type="evidence" value="ECO:0007669"/>
    <property type="project" value="UniProtKB-ARBA"/>
</dbReference>
<reference evidence="2 3" key="2">
    <citation type="journal article" date="2014" name="Proc. Natl. Acad. Sci. U.S.A.">
        <title>Trajectory and genomic determinants of fungal-pathogen speciation and host adaptation.</title>
        <authorList>
            <person name="Hu X."/>
            <person name="Xiao G."/>
            <person name="Zheng P."/>
            <person name="Shang Y."/>
            <person name="Su Y."/>
            <person name="Zhang X."/>
            <person name="Liu X."/>
            <person name="Zhan S."/>
            <person name="St Leger R.J."/>
            <person name="Wang C."/>
        </authorList>
    </citation>
    <scope>GENOME REANNOTATION</scope>
    <source>
        <strain evidence="3">ARSEF 23 / ATCC MYA-3075</strain>
    </source>
</reference>
<accession>A0A0B2XDF8</accession>
<gene>
    <name evidence="2" type="ORF">MAA_11626</name>
</gene>
<dbReference type="GO" id="GO:0006520">
    <property type="term" value="P:amino acid metabolic process"/>
    <property type="evidence" value="ECO:0007669"/>
    <property type="project" value="UniProtKB-ARBA"/>
</dbReference>
<evidence type="ECO:0000313" key="3">
    <source>
        <dbReference type="Proteomes" id="UP000002498"/>
    </source>
</evidence>
<dbReference type="Gene3D" id="3.30.2130.10">
    <property type="entry name" value="VC0802-like"/>
    <property type="match status" value="1"/>
</dbReference>
<dbReference type="PANTHER" id="PTHR39199">
    <property type="entry name" value="BLR5128 PROTEIN"/>
    <property type="match status" value="1"/>
</dbReference>
<dbReference type="PANTHER" id="PTHR39199:SF1">
    <property type="entry name" value="BLR5128 PROTEIN"/>
    <property type="match status" value="1"/>
</dbReference>
<dbReference type="OrthoDB" id="10064407at2759"/>
<dbReference type="InterPro" id="IPR018717">
    <property type="entry name" value="DUF2241"/>
</dbReference>
<organism evidence="2 3">
    <name type="scientific">Metarhizium robertsii (strain ARSEF 23 / ATCC MYA-3075)</name>
    <name type="common">Metarhizium anisopliae (strain ARSEF 23)</name>
    <dbReference type="NCBI Taxonomy" id="655844"/>
    <lineage>
        <taxon>Eukaryota</taxon>
        <taxon>Fungi</taxon>
        <taxon>Dikarya</taxon>
        <taxon>Ascomycota</taxon>
        <taxon>Pezizomycotina</taxon>
        <taxon>Sordariomycetes</taxon>
        <taxon>Hypocreomycetidae</taxon>
        <taxon>Hypocreales</taxon>
        <taxon>Clavicipitaceae</taxon>
        <taxon>Metarhizium</taxon>
    </lineage>
</organism>
<name>A0A0B2XDF8_METRA</name>
<protein>
    <recommendedName>
        <fullName evidence="1">DUF2241 domain-containing protein</fullName>
    </recommendedName>
</protein>
<dbReference type="GeneID" id="23633074"/>
<feature type="domain" description="DUF2241" evidence="1">
    <location>
        <begin position="138"/>
        <end position="207"/>
    </location>
</feature>
<reference evidence="2 3" key="1">
    <citation type="journal article" date="2011" name="PLoS Genet.">
        <title>Genome sequencing and comparative transcriptomics of the model entomopathogenic fungi Metarhizium anisopliae and M. acridum.</title>
        <authorList>
            <person name="Gao Q."/>
            <person name="Jin K."/>
            <person name="Ying S.H."/>
            <person name="Zhang Y."/>
            <person name="Xiao G."/>
            <person name="Shang Y."/>
            <person name="Duan Z."/>
            <person name="Hu X."/>
            <person name="Xie X.Q."/>
            <person name="Zhou G."/>
            <person name="Peng G."/>
            <person name="Luo Z."/>
            <person name="Huang W."/>
            <person name="Wang B."/>
            <person name="Fang W."/>
            <person name="Wang S."/>
            <person name="Zhong Y."/>
            <person name="Ma L.J."/>
            <person name="St Leger R.J."/>
            <person name="Zhao G.P."/>
            <person name="Pei Y."/>
            <person name="Feng M.G."/>
            <person name="Xia Y."/>
            <person name="Wang C."/>
        </authorList>
    </citation>
    <scope>NUCLEOTIDE SEQUENCE [LARGE SCALE GENOMIC DNA]</scope>
    <source>
        <strain evidence="3">ARSEF 23 / ATCC MYA-3075</strain>
    </source>
</reference>
<dbReference type="AlphaFoldDB" id="A0A0B2XDF8"/>
<dbReference type="HOGENOM" id="CLU_983817_0_0_1"/>
<proteinExistence type="predicted"/>
<sequence>MKMLYSLDWNPRSQIAAAQKASDDGRANADAAGKELAAPQAELDVAQRKADAAQGIRFVSKDQLTTRHHSTAVAQVSFKVALSTLSTVPWTPRTSLSFISPVLHYPSAKYGHQEGNGSQIHRHPFKSTRKMSAPMQDPGEKSLSRLLATLSTILHPTTYVFATVKDEAKLPPVSAIQLFFRETEGLTVITSLDYAKSHGLEYFFPCKMITLDVTSSLEAVGFMAVIATRLATKDMGVNPVSGFYHDHLFVPLGRENEAIEMLKELAEEKRSESTSWAGDVSHK</sequence>
<comment type="caution">
    <text evidence="2">The sequence shown here is derived from an EMBL/GenBank/DDBJ whole genome shotgun (WGS) entry which is preliminary data.</text>
</comment>
<dbReference type="KEGG" id="maj:MAA_11626"/>
<dbReference type="SUPFAM" id="SSF55021">
    <property type="entry name" value="ACT-like"/>
    <property type="match status" value="2"/>
</dbReference>
<keyword evidence="3" id="KW-1185">Reference proteome</keyword>
<dbReference type="EMBL" id="ADNJ02000011">
    <property type="protein sequence ID" value="KHO10780.1"/>
    <property type="molecule type" value="Genomic_DNA"/>
</dbReference>
<dbReference type="Pfam" id="PF10000">
    <property type="entry name" value="ACT_3"/>
    <property type="match status" value="1"/>
</dbReference>
<dbReference type="Proteomes" id="UP000002498">
    <property type="component" value="Unassembled WGS sequence"/>
</dbReference>
<dbReference type="InterPro" id="IPR045865">
    <property type="entry name" value="ACT-like_dom_sf"/>
</dbReference>
<evidence type="ECO:0000259" key="1">
    <source>
        <dbReference type="Pfam" id="PF10000"/>
    </source>
</evidence>